<evidence type="ECO:0000256" key="5">
    <source>
        <dbReference type="ARBA" id="ARBA00023136"/>
    </source>
</evidence>
<feature type="domain" description="Major facilitator superfamily (MFS) profile" evidence="7">
    <location>
        <begin position="5"/>
        <end position="382"/>
    </location>
</feature>
<feature type="transmembrane region" description="Helical" evidence="6">
    <location>
        <begin position="295"/>
        <end position="316"/>
    </location>
</feature>
<dbReference type="InterPro" id="IPR036259">
    <property type="entry name" value="MFS_trans_sf"/>
</dbReference>
<dbReference type="EMBL" id="UPPP01000053">
    <property type="protein sequence ID" value="VBB05135.1"/>
    <property type="molecule type" value="Genomic_DNA"/>
</dbReference>
<feature type="transmembrane region" description="Helical" evidence="6">
    <location>
        <begin position="328"/>
        <end position="347"/>
    </location>
</feature>
<dbReference type="GO" id="GO:0022857">
    <property type="term" value="F:transmembrane transporter activity"/>
    <property type="evidence" value="ECO:0007669"/>
    <property type="project" value="InterPro"/>
</dbReference>
<reference evidence="8 9" key="1">
    <citation type="submission" date="2018-06" db="EMBL/GenBank/DDBJ databases">
        <authorList>
            <person name="Strepis N."/>
        </authorList>
    </citation>
    <scope>NUCLEOTIDE SEQUENCE [LARGE SCALE GENOMIC DNA]</scope>
    <source>
        <strain evidence="8">LUCI</strain>
    </source>
</reference>
<dbReference type="InterPro" id="IPR050930">
    <property type="entry name" value="MFS_Vesicular_Transporter"/>
</dbReference>
<dbReference type="PROSITE" id="PS50850">
    <property type="entry name" value="MFS"/>
    <property type="match status" value="1"/>
</dbReference>
<comment type="subcellular location">
    <subcellularLocation>
        <location evidence="1">Cell membrane</location>
        <topology evidence="1">Multi-pass membrane protein</topology>
    </subcellularLocation>
</comment>
<keyword evidence="3 6" id="KW-0812">Transmembrane</keyword>
<dbReference type="InterPro" id="IPR020846">
    <property type="entry name" value="MFS_dom"/>
</dbReference>
<keyword evidence="2" id="KW-0813">Transport</keyword>
<feature type="transmembrane region" description="Helical" evidence="6">
    <location>
        <begin position="70"/>
        <end position="89"/>
    </location>
</feature>
<dbReference type="AlphaFoldDB" id="A0A498R1U4"/>
<feature type="transmembrane region" description="Helical" evidence="6">
    <location>
        <begin position="131"/>
        <end position="154"/>
    </location>
</feature>
<evidence type="ECO:0000256" key="6">
    <source>
        <dbReference type="SAM" id="Phobius"/>
    </source>
</evidence>
<dbReference type="PANTHER" id="PTHR23506:SF23">
    <property type="entry name" value="GH10249P"/>
    <property type="match status" value="1"/>
</dbReference>
<feature type="transmembrane region" description="Helical" evidence="6">
    <location>
        <begin position="205"/>
        <end position="231"/>
    </location>
</feature>
<feature type="transmembrane region" description="Helical" evidence="6">
    <location>
        <begin position="40"/>
        <end position="58"/>
    </location>
</feature>
<dbReference type="GO" id="GO:0005886">
    <property type="term" value="C:plasma membrane"/>
    <property type="evidence" value="ECO:0007669"/>
    <property type="project" value="UniProtKB-SubCell"/>
</dbReference>
<keyword evidence="5 6" id="KW-0472">Membrane</keyword>
<dbReference type="Pfam" id="PF07690">
    <property type="entry name" value="MFS_1"/>
    <property type="match status" value="1"/>
</dbReference>
<feature type="transmembrane region" description="Helical" evidence="6">
    <location>
        <begin position="7"/>
        <end position="28"/>
    </location>
</feature>
<evidence type="ECO:0000259" key="7">
    <source>
        <dbReference type="PROSITE" id="PS50850"/>
    </source>
</evidence>
<dbReference type="InterPro" id="IPR011701">
    <property type="entry name" value="MFS"/>
</dbReference>
<gene>
    <name evidence="8" type="ORF">LUCI_0342</name>
</gene>
<dbReference type="RefSeq" id="WP_243638648.1">
    <property type="nucleotide sequence ID" value="NZ_UPPP01000053.1"/>
</dbReference>
<feature type="transmembrane region" description="Helical" evidence="6">
    <location>
        <begin position="101"/>
        <end position="119"/>
    </location>
</feature>
<name>A0A498R1U4_9FIRM</name>
<keyword evidence="9" id="KW-1185">Reference proteome</keyword>
<sequence length="388" mass="42714">MKDKTLLGLNLSVFLMMIGVGMIVTLLPQKIVELDGNGKHVGYLASMFAIAYIVLQVPIGTMADRFGFKFFLILGYLLCFLTGLCFYFSTSSTMLFFSRLFQGAGEAPIWALAPALLSVKYPLMKGKVMGTYNAVIHIGLTLGPILAVFLVKVWQPNDIFLLYAFACLLSAVLIYLFIENVNYEDKLTSSFTFSRILSLSKNSKAFITLLGITLYGTGYGIFLTTIPAYLLQEKGFSSIYIGVFFSLFYVATSISQIITGQLSDKFGPSRFMILGLLIASSGLCITPILDLFGILVMLTISSLGLGVFYLASMIFLNETVDEPFKGTISGAYYLFWGIGMFFGPPALSMVSQGASFKLAFILYSSILFVIAMGMLFVMCQNKKDMESF</sequence>
<proteinExistence type="predicted"/>
<dbReference type="SUPFAM" id="SSF103473">
    <property type="entry name" value="MFS general substrate transporter"/>
    <property type="match status" value="1"/>
</dbReference>
<evidence type="ECO:0000313" key="9">
    <source>
        <dbReference type="Proteomes" id="UP000277811"/>
    </source>
</evidence>
<evidence type="ECO:0000313" key="8">
    <source>
        <dbReference type="EMBL" id="VBB05135.1"/>
    </source>
</evidence>
<accession>A0A498R1U4</accession>
<dbReference type="Proteomes" id="UP000277811">
    <property type="component" value="Unassembled WGS sequence"/>
</dbReference>
<protein>
    <recommendedName>
        <fullName evidence="7">Major facilitator superfamily (MFS) profile domain-containing protein</fullName>
    </recommendedName>
</protein>
<dbReference type="Gene3D" id="1.20.1250.20">
    <property type="entry name" value="MFS general substrate transporter like domains"/>
    <property type="match status" value="2"/>
</dbReference>
<evidence type="ECO:0000256" key="3">
    <source>
        <dbReference type="ARBA" id="ARBA00022692"/>
    </source>
</evidence>
<organism evidence="8 9">
    <name type="scientific">Lucifera butyrica</name>
    <dbReference type="NCBI Taxonomy" id="1351585"/>
    <lineage>
        <taxon>Bacteria</taxon>
        <taxon>Bacillati</taxon>
        <taxon>Bacillota</taxon>
        <taxon>Negativicutes</taxon>
        <taxon>Veillonellales</taxon>
        <taxon>Veillonellaceae</taxon>
        <taxon>Lucifera</taxon>
    </lineage>
</organism>
<evidence type="ECO:0000256" key="2">
    <source>
        <dbReference type="ARBA" id="ARBA00022448"/>
    </source>
</evidence>
<keyword evidence="4 6" id="KW-1133">Transmembrane helix</keyword>
<dbReference type="CDD" id="cd17325">
    <property type="entry name" value="MFS_MdtG_SLC18_like"/>
    <property type="match status" value="1"/>
</dbReference>
<feature type="transmembrane region" description="Helical" evidence="6">
    <location>
        <begin position="237"/>
        <end position="259"/>
    </location>
</feature>
<feature type="transmembrane region" description="Helical" evidence="6">
    <location>
        <begin position="160"/>
        <end position="178"/>
    </location>
</feature>
<feature type="transmembrane region" description="Helical" evidence="6">
    <location>
        <begin position="271"/>
        <end position="289"/>
    </location>
</feature>
<dbReference type="PANTHER" id="PTHR23506">
    <property type="entry name" value="GH10249P"/>
    <property type="match status" value="1"/>
</dbReference>
<evidence type="ECO:0000256" key="1">
    <source>
        <dbReference type="ARBA" id="ARBA00004651"/>
    </source>
</evidence>
<feature type="transmembrane region" description="Helical" evidence="6">
    <location>
        <begin position="359"/>
        <end position="379"/>
    </location>
</feature>
<evidence type="ECO:0000256" key="4">
    <source>
        <dbReference type="ARBA" id="ARBA00022989"/>
    </source>
</evidence>